<dbReference type="FunFam" id="1.10.3730.10:FF:000001">
    <property type="entry name" value="Pyrroline-5-carboxylate reductase"/>
    <property type="match status" value="1"/>
</dbReference>
<proteinExistence type="inferred from homology"/>
<dbReference type="UniPathway" id="UPA00098">
    <property type="reaction ID" value="UER00361"/>
</dbReference>
<dbReference type="Proteomes" id="UP000567246">
    <property type="component" value="Unassembled WGS sequence"/>
</dbReference>
<dbReference type="AlphaFoldDB" id="A0A7W9MZB1"/>
<evidence type="ECO:0000256" key="1">
    <source>
        <dbReference type="ARBA" id="ARBA00005525"/>
    </source>
</evidence>
<reference evidence="10 11" key="1">
    <citation type="submission" date="2020-08" db="EMBL/GenBank/DDBJ databases">
        <title>Sequencing the genomes of 1000 actinobacteria strains.</title>
        <authorList>
            <person name="Klenk H.-P."/>
        </authorList>
    </citation>
    <scope>NUCLEOTIDE SEQUENCE [LARGE SCALE GENOMIC DNA]</scope>
    <source>
        <strain evidence="10 11">DSM 17945</strain>
    </source>
</reference>
<comment type="similarity">
    <text evidence="1 5">Belongs to the pyrroline-5-carboxylate reductase family.</text>
</comment>
<keyword evidence="3 5" id="KW-0560">Oxidoreductase</keyword>
<feature type="domain" description="Pyrroline-5-carboxylate reductase dimerisation" evidence="9">
    <location>
        <begin position="167"/>
        <end position="275"/>
    </location>
</feature>
<accession>A0A7W9MZB1</accession>
<dbReference type="PANTHER" id="PTHR11645:SF0">
    <property type="entry name" value="PYRROLINE-5-CARBOXYLATE REDUCTASE 3"/>
    <property type="match status" value="1"/>
</dbReference>
<keyword evidence="5" id="KW-0963">Cytoplasm</keyword>
<evidence type="ECO:0000259" key="8">
    <source>
        <dbReference type="Pfam" id="PF03807"/>
    </source>
</evidence>
<keyword evidence="5" id="KW-0641">Proline biosynthesis</keyword>
<comment type="pathway">
    <text evidence="5">Amino-acid biosynthesis; L-proline biosynthesis; L-proline from L-glutamate 5-semialdehyde: step 1/1.</text>
</comment>
<dbReference type="EMBL" id="JACHMW010000001">
    <property type="protein sequence ID" value="MBB5847498.1"/>
    <property type="molecule type" value="Genomic_DNA"/>
</dbReference>
<evidence type="ECO:0000313" key="10">
    <source>
        <dbReference type="EMBL" id="MBB5847498.1"/>
    </source>
</evidence>
<feature type="binding site" evidence="7">
    <location>
        <position position="34"/>
    </location>
    <ligand>
        <name>NADP(+)</name>
        <dbReference type="ChEBI" id="CHEBI:58349"/>
    </ligand>
</feature>
<dbReference type="GO" id="GO:0005737">
    <property type="term" value="C:cytoplasm"/>
    <property type="evidence" value="ECO:0007669"/>
    <property type="project" value="UniProtKB-SubCell"/>
</dbReference>
<evidence type="ECO:0000256" key="6">
    <source>
        <dbReference type="NCBIfam" id="TIGR00112"/>
    </source>
</evidence>
<feature type="binding site" evidence="7">
    <location>
        <begin position="6"/>
        <end position="11"/>
    </location>
    <ligand>
        <name>NADP(+)</name>
        <dbReference type="ChEBI" id="CHEBI:58349"/>
    </ligand>
</feature>
<evidence type="ECO:0000256" key="7">
    <source>
        <dbReference type="PIRSR" id="PIRSR000193-1"/>
    </source>
</evidence>
<dbReference type="InterPro" id="IPR036291">
    <property type="entry name" value="NAD(P)-bd_dom_sf"/>
</dbReference>
<dbReference type="Pfam" id="PF14748">
    <property type="entry name" value="P5CR_dimer"/>
    <property type="match status" value="1"/>
</dbReference>
<comment type="catalytic activity">
    <reaction evidence="5">
        <text>L-proline + NAD(+) = (S)-1-pyrroline-5-carboxylate + NADH + 2 H(+)</text>
        <dbReference type="Rhea" id="RHEA:14105"/>
        <dbReference type="ChEBI" id="CHEBI:15378"/>
        <dbReference type="ChEBI" id="CHEBI:17388"/>
        <dbReference type="ChEBI" id="CHEBI:57540"/>
        <dbReference type="ChEBI" id="CHEBI:57945"/>
        <dbReference type="ChEBI" id="CHEBI:60039"/>
        <dbReference type="EC" id="1.5.1.2"/>
    </reaction>
</comment>
<dbReference type="InterPro" id="IPR008927">
    <property type="entry name" value="6-PGluconate_DH-like_C_sf"/>
</dbReference>
<dbReference type="PIRSF" id="PIRSF000193">
    <property type="entry name" value="Pyrrol-5-carb_rd"/>
    <property type="match status" value="1"/>
</dbReference>
<protein>
    <recommendedName>
        <fullName evidence="5 6">Pyrroline-5-carboxylate reductase</fullName>
        <shortName evidence="5">P5C reductase</shortName>
        <shortName evidence="5">P5CR</shortName>
        <ecNumber evidence="5 6">1.5.1.2</ecNumber>
    </recommendedName>
    <alternativeName>
        <fullName evidence="5">PCA reductase</fullName>
    </alternativeName>
</protein>
<dbReference type="InterPro" id="IPR028939">
    <property type="entry name" value="P5C_Rdtase_cat_N"/>
</dbReference>
<evidence type="ECO:0000256" key="4">
    <source>
        <dbReference type="ARBA" id="ARBA00058118"/>
    </source>
</evidence>
<evidence type="ECO:0000259" key="9">
    <source>
        <dbReference type="Pfam" id="PF14748"/>
    </source>
</evidence>
<dbReference type="Gene3D" id="1.10.3730.10">
    <property type="entry name" value="ProC C-terminal domain-like"/>
    <property type="match status" value="1"/>
</dbReference>
<evidence type="ECO:0000256" key="5">
    <source>
        <dbReference type="HAMAP-Rule" id="MF_01925"/>
    </source>
</evidence>
<comment type="catalytic activity">
    <reaction evidence="5">
        <text>L-proline + NADP(+) = (S)-1-pyrroline-5-carboxylate + NADPH + 2 H(+)</text>
        <dbReference type="Rhea" id="RHEA:14109"/>
        <dbReference type="ChEBI" id="CHEBI:15378"/>
        <dbReference type="ChEBI" id="CHEBI:17388"/>
        <dbReference type="ChEBI" id="CHEBI:57783"/>
        <dbReference type="ChEBI" id="CHEBI:58349"/>
        <dbReference type="ChEBI" id="CHEBI:60039"/>
        <dbReference type="EC" id="1.5.1.2"/>
    </reaction>
</comment>
<dbReference type="GO" id="GO:0055129">
    <property type="term" value="P:L-proline biosynthetic process"/>
    <property type="evidence" value="ECO:0007669"/>
    <property type="project" value="UniProtKB-UniRule"/>
</dbReference>
<dbReference type="SUPFAM" id="SSF51735">
    <property type="entry name" value="NAD(P)-binding Rossmann-fold domains"/>
    <property type="match status" value="1"/>
</dbReference>
<comment type="caution">
    <text evidence="10">The sequence shown here is derived from an EMBL/GenBank/DDBJ whole genome shotgun (WGS) entry which is preliminary data.</text>
</comment>
<dbReference type="SUPFAM" id="SSF48179">
    <property type="entry name" value="6-phosphogluconate dehydrogenase C-terminal domain-like"/>
    <property type="match status" value="1"/>
</dbReference>
<keyword evidence="2 5" id="KW-0521">NADP</keyword>
<comment type="subcellular location">
    <subcellularLocation>
        <location evidence="5">Cytoplasm</location>
    </subcellularLocation>
</comment>
<dbReference type="GO" id="GO:0004735">
    <property type="term" value="F:pyrroline-5-carboxylate reductase activity"/>
    <property type="evidence" value="ECO:0007669"/>
    <property type="project" value="UniProtKB-UniRule"/>
</dbReference>
<evidence type="ECO:0000256" key="3">
    <source>
        <dbReference type="ARBA" id="ARBA00023002"/>
    </source>
</evidence>
<dbReference type="NCBIfam" id="TIGR00112">
    <property type="entry name" value="proC"/>
    <property type="match status" value="1"/>
</dbReference>
<dbReference type="PANTHER" id="PTHR11645">
    <property type="entry name" value="PYRROLINE-5-CARBOXYLATE REDUCTASE"/>
    <property type="match status" value="1"/>
</dbReference>
<dbReference type="InterPro" id="IPR000304">
    <property type="entry name" value="Pyrroline-COOH_reductase"/>
</dbReference>
<name>A0A7W9MZB1_9MICC</name>
<dbReference type="Gene3D" id="3.40.50.720">
    <property type="entry name" value="NAD(P)-binding Rossmann-like Domain"/>
    <property type="match status" value="1"/>
</dbReference>
<organism evidence="10 11">
    <name type="scientific">Micrococcus endophyticus</name>
    <dbReference type="NCBI Taxonomy" id="455343"/>
    <lineage>
        <taxon>Bacteria</taxon>
        <taxon>Bacillati</taxon>
        <taxon>Actinomycetota</taxon>
        <taxon>Actinomycetes</taxon>
        <taxon>Micrococcales</taxon>
        <taxon>Micrococcaceae</taxon>
        <taxon>Micrococcus</taxon>
    </lineage>
</organism>
<dbReference type="RefSeq" id="WP_017488554.1">
    <property type="nucleotide sequence ID" value="NZ_BAABAG010000003.1"/>
</dbReference>
<keyword evidence="11" id="KW-1185">Reference proteome</keyword>
<feature type="binding site" evidence="7">
    <location>
        <position position="62"/>
    </location>
    <ligand>
        <name>NADPH</name>
        <dbReference type="ChEBI" id="CHEBI:57783"/>
    </ligand>
</feature>
<dbReference type="Pfam" id="PF03807">
    <property type="entry name" value="F420_oxidored"/>
    <property type="match status" value="1"/>
</dbReference>
<gene>
    <name evidence="5" type="primary">proC</name>
    <name evidence="10" type="ORF">HDA33_000062</name>
</gene>
<dbReference type="EC" id="1.5.1.2" evidence="5 6"/>
<comment type="function">
    <text evidence="4 5">Catalyzes the reduction of 1-pyrroline-5-carboxylate (PCA) to L-proline.</text>
</comment>
<evidence type="ECO:0000313" key="11">
    <source>
        <dbReference type="Proteomes" id="UP000567246"/>
    </source>
</evidence>
<keyword evidence="5" id="KW-0028">Amino-acid biosynthesis</keyword>
<dbReference type="HAMAP" id="MF_01925">
    <property type="entry name" value="P5C_reductase"/>
    <property type="match status" value="1"/>
</dbReference>
<evidence type="ECO:0000256" key="2">
    <source>
        <dbReference type="ARBA" id="ARBA00022857"/>
    </source>
</evidence>
<dbReference type="InterPro" id="IPR029036">
    <property type="entry name" value="P5CR_dimer"/>
</dbReference>
<sequence length="281" mass="28502">MKLTILGLGTMTGAILTGAIEAGAVRAEDVRATTRSAASAERARGRHPGVEVLAAEEDPQANVRAVEGADVVLLGVKPKDMAATAAEVAQALPEAATVVSVAAGVRAETLAAALREGQPLVRTMPNTPLTVGSGVVGVAPAAGVTDAQAEAVEALFAGSGLVVRVAEEQLAAVVAAAGSAPAYVFLLAEAIARHAEELGLDRSDAEAMAAATVKGAGLMLQRGIREGDQTAEDLRRGVMSPGGTTEQAIRTFQEGGFERLVADAMDAAARRDEEMGREFAG</sequence>
<feature type="domain" description="Pyrroline-5-carboxylate reductase catalytic N-terminal" evidence="8">
    <location>
        <begin position="2"/>
        <end position="104"/>
    </location>
</feature>